<dbReference type="InterPro" id="IPR016161">
    <property type="entry name" value="Ald_DH/histidinol_DH"/>
</dbReference>
<dbReference type="PANTHER" id="PTHR11699">
    <property type="entry name" value="ALDEHYDE DEHYDROGENASE-RELATED"/>
    <property type="match status" value="1"/>
</dbReference>
<dbReference type="AlphaFoldDB" id="A0A7E6CE32"/>
<proteinExistence type="predicted"/>
<dbReference type="KEGG" id="pdic:118496741"/>
<evidence type="ECO:0000313" key="2">
    <source>
        <dbReference type="Proteomes" id="UP000504628"/>
    </source>
</evidence>
<dbReference type="Pfam" id="PF00171">
    <property type="entry name" value="Aldedh"/>
    <property type="match status" value="1"/>
</dbReference>
<feature type="domain" description="Aldehyde dehydrogenase" evidence="1">
    <location>
        <begin position="1"/>
        <end position="83"/>
    </location>
</feature>
<dbReference type="InParanoid" id="A0A7E6CE32"/>
<keyword evidence="2" id="KW-1185">Reference proteome</keyword>
<dbReference type="OrthoDB" id="310895at2759"/>
<dbReference type="RefSeq" id="XP_035865260.1">
    <property type="nucleotide sequence ID" value="XM_036009367.1"/>
</dbReference>
<gene>
    <name evidence="3" type="primary">LOC118496741</name>
</gene>
<dbReference type="GeneID" id="118496741"/>
<protein>
    <submittedName>
        <fullName evidence="3">Cytosolic 10-formyltetrahydrofolate dehydrogenase-like</fullName>
    </submittedName>
</protein>
<dbReference type="GO" id="GO:0016491">
    <property type="term" value="F:oxidoreductase activity"/>
    <property type="evidence" value="ECO:0007669"/>
    <property type="project" value="InterPro"/>
</dbReference>
<sequence length="84" mass="8879">MMLSWKTAACLAAGNTVVIKPTQVTPLTALKFAELTLKAGIPKGVINILPGSGPLVGQRLSDHPDVRKIGFTGSTEVGKHIMKR</sequence>
<reference evidence="3" key="1">
    <citation type="submission" date="2025-08" db="UniProtKB">
        <authorList>
            <consortium name="RefSeq"/>
        </authorList>
    </citation>
    <scope>IDENTIFICATION</scope>
    <source>
        <tissue evidence="3">Muscle</tissue>
    </source>
</reference>
<dbReference type="InterPro" id="IPR015590">
    <property type="entry name" value="Aldehyde_DH_dom"/>
</dbReference>
<accession>A0A7E6CE32</accession>
<evidence type="ECO:0000313" key="3">
    <source>
        <dbReference type="RefSeq" id="XP_035865260.1"/>
    </source>
</evidence>
<name>A0A7E6CE32_9CHIR</name>
<organism evidence="2 3">
    <name type="scientific">Phyllostomus discolor</name>
    <name type="common">pale spear-nosed bat</name>
    <dbReference type="NCBI Taxonomy" id="89673"/>
    <lineage>
        <taxon>Eukaryota</taxon>
        <taxon>Metazoa</taxon>
        <taxon>Chordata</taxon>
        <taxon>Craniata</taxon>
        <taxon>Vertebrata</taxon>
        <taxon>Euteleostomi</taxon>
        <taxon>Mammalia</taxon>
        <taxon>Eutheria</taxon>
        <taxon>Laurasiatheria</taxon>
        <taxon>Chiroptera</taxon>
        <taxon>Yangochiroptera</taxon>
        <taxon>Phyllostomidae</taxon>
        <taxon>Phyllostominae</taxon>
        <taxon>Phyllostomus</taxon>
    </lineage>
</organism>
<dbReference type="Proteomes" id="UP000504628">
    <property type="component" value="Chromosome 9"/>
</dbReference>
<dbReference type="Gene3D" id="3.40.605.10">
    <property type="entry name" value="Aldehyde Dehydrogenase, Chain A, domain 1"/>
    <property type="match status" value="1"/>
</dbReference>
<dbReference type="SUPFAM" id="SSF53720">
    <property type="entry name" value="ALDH-like"/>
    <property type="match status" value="1"/>
</dbReference>
<dbReference type="InterPro" id="IPR016162">
    <property type="entry name" value="Ald_DH_N"/>
</dbReference>
<evidence type="ECO:0000259" key="1">
    <source>
        <dbReference type="Pfam" id="PF00171"/>
    </source>
</evidence>